<feature type="transmembrane region" description="Helical" evidence="6">
    <location>
        <begin position="21"/>
        <end position="47"/>
    </location>
</feature>
<feature type="transmembrane region" description="Helical" evidence="6">
    <location>
        <begin position="328"/>
        <end position="350"/>
    </location>
</feature>
<feature type="transmembrane region" description="Helical" evidence="6">
    <location>
        <begin position="290"/>
        <end position="316"/>
    </location>
</feature>
<dbReference type="RefSeq" id="WP_071363400.1">
    <property type="nucleotide sequence ID" value="NZ_JRYB01000001.1"/>
</dbReference>
<evidence type="ECO:0000256" key="5">
    <source>
        <dbReference type="ARBA" id="ARBA00023136"/>
    </source>
</evidence>
<comment type="subcellular location">
    <subcellularLocation>
        <location evidence="1">Cell inner membrane</location>
        <topology evidence="1">Multi-pass membrane protein</topology>
    </subcellularLocation>
    <subcellularLocation>
        <location evidence="6">Cell membrane</location>
        <topology evidence="6">Multi-pass membrane protein</topology>
    </subcellularLocation>
</comment>
<comment type="function">
    <text evidence="6">Na(+)/H(+) antiporter that extrudes sodium in exchange for external protons.</text>
</comment>
<organism evidence="7 8">
    <name type="scientific">Massilia timonae</name>
    <dbReference type="NCBI Taxonomy" id="47229"/>
    <lineage>
        <taxon>Bacteria</taxon>
        <taxon>Pseudomonadati</taxon>
        <taxon>Pseudomonadota</taxon>
        <taxon>Betaproteobacteria</taxon>
        <taxon>Burkholderiales</taxon>
        <taxon>Oxalobacteraceae</taxon>
        <taxon>Telluria group</taxon>
        <taxon>Massilia</taxon>
    </lineage>
</organism>
<dbReference type="NCBIfam" id="NF007111">
    <property type="entry name" value="PRK09560.1"/>
    <property type="match status" value="1"/>
</dbReference>
<feature type="transmembrane region" description="Helical" evidence="6">
    <location>
        <begin position="89"/>
        <end position="109"/>
    </location>
</feature>
<reference evidence="7 8" key="1">
    <citation type="submission" date="2014-10" db="EMBL/GenBank/DDBJ databases">
        <authorList>
            <person name="Seo M.-J."/>
            <person name="Seok Y.J."/>
            <person name="Cha I.-T."/>
        </authorList>
    </citation>
    <scope>NUCLEOTIDE SEQUENCE [LARGE SCALE GENOMIC DNA]</scope>
    <source>
        <strain evidence="7 8">NEU</strain>
    </source>
</reference>
<dbReference type="EMBL" id="JRYB01000001">
    <property type="protein sequence ID" value="OIJ40434.1"/>
    <property type="molecule type" value="Genomic_DNA"/>
</dbReference>
<accession>A0A1S2N741</accession>
<evidence type="ECO:0000256" key="3">
    <source>
        <dbReference type="ARBA" id="ARBA00022692"/>
    </source>
</evidence>
<dbReference type="InterPro" id="IPR023171">
    <property type="entry name" value="Na/H_antiporter_dom_sf"/>
</dbReference>
<feature type="transmembrane region" description="Helical" evidence="6">
    <location>
        <begin position="259"/>
        <end position="278"/>
    </location>
</feature>
<dbReference type="GO" id="GO:0015385">
    <property type="term" value="F:sodium:proton antiporter activity"/>
    <property type="evidence" value="ECO:0007669"/>
    <property type="project" value="UniProtKB-UniRule"/>
</dbReference>
<dbReference type="PANTHER" id="PTHR30341">
    <property type="entry name" value="SODIUM ION/PROTON ANTIPORTER NHAA-RELATED"/>
    <property type="match status" value="1"/>
</dbReference>
<evidence type="ECO:0000256" key="4">
    <source>
        <dbReference type="ARBA" id="ARBA00022989"/>
    </source>
</evidence>
<keyword evidence="6" id="KW-0050">Antiport</keyword>
<dbReference type="Gene3D" id="1.20.1530.10">
    <property type="entry name" value="Na+/H+ antiporter like domain"/>
    <property type="match status" value="1"/>
</dbReference>
<feature type="transmembrane region" description="Helical" evidence="6">
    <location>
        <begin position="178"/>
        <end position="194"/>
    </location>
</feature>
<evidence type="ECO:0000256" key="2">
    <source>
        <dbReference type="ARBA" id="ARBA00022475"/>
    </source>
</evidence>
<comment type="similarity">
    <text evidence="6">Belongs to the NhaA Na(+)/H(+) (TC 2.A.33) antiporter family.</text>
</comment>
<keyword evidence="6" id="KW-0406">Ion transport</keyword>
<evidence type="ECO:0000313" key="7">
    <source>
        <dbReference type="EMBL" id="OIJ40434.1"/>
    </source>
</evidence>
<keyword evidence="3 6" id="KW-0812">Transmembrane</keyword>
<gene>
    <name evidence="6 7" type="primary">nhaA</name>
    <name evidence="7" type="ORF">LO55_4870</name>
</gene>
<proteinExistence type="inferred from homology"/>
<keyword evidence="2 6" id="KW-1003">Cell membrane</keyword>
<feature type="transmembrane region" description="Helical" evidence="6">
    <location>
        <begin position="121"/>
        <end position="141"/>
    </location>
</feature>
<dbReference type="InterPro" id="IPR004670">
    <property type="entry name" value="NhaA"/>
</dbReference>
<sequence>MRIERRLSNTFQEFIASGKAGGAILILCTLVSLAIANSTWGASYLGFWHIPLGGLTVELWINDALMAIFFLLVGLELKRELYNGELSDLRNAMLPILAAAGGIAVPAGIHFALNGGTPTQAGVGIPMATDIAFALGVLALLGKRVPASLKVFLTALAVMDDLGAIIVIAVFYTAQLSVAYLVGALAVFVALRLMNKRLRVLALWPYLLGGALMWFLMLKSGVHATIAGVLLAFTIPYSAQEDDAASPSHQLEHVLHKPVAFLILPIFALANTGIVIGADWAGELSSLNSLGILVGLVLGKPVGILLFSFAAVAIGVCRLPLDLAWRHVLGAGMLGGIGFTMSIFITNLAFVGHADIINASKMSILAASVIAGTIGFIWLKFMGAPLASDPDLDTMDFDQDPPAQTQ</sequence>
<feature type="transmembrane region" description="Helical" evidence="6">
    <location>
        <begin position="362"/>
        <end position="381"/>
    </location>
</feature>
<evidence type="ECO:0000256" key="1">
    <source>
        <dbReference type="ARBA" id="ARBA00004429"/>
    </source>
</evidence>
<dbReference type="Pfam" id="PF06965">
    <property type="entry name" value="Na_H_antiport_1"/>
    <property type="match status" value="1"/>
</dbReference>
<dbReference type="NCBIfam" id="TIGR00773">
    <property type="entry name" value="NhaA"/>
    <property type="match status" value="1"/>
</dbReference>
<dbReference type="AlphaFoldDB" id="A0A1S2N741"/>
<dbReference type="HAMAP" id="MF_01844">
    <property type="entry name" value="NhaA"/>
    <property type="match status" value="1"/>
</dbReference>
<evidence type="ECO:0000256" key="6">
    <source>
        <dbReference type="HAMAP-Rule" id="MF_01844"/>
    </source>
</evidence>
<dbReference type="GO" id="GO:0005886">
    <property type="term" value="C:plasma membrane"/>
    <property type="evidence" value="ECO:0007669"/>
    <property type="project" value="UniProtKB-SubCell"/>
</dbReference>
<dbReference type="GO" id="GO:0006885">
    <property type="term" value="P:regulation of pH"/>
    <property type="evidence" value="ECO:0007669"/>
    <property type="project" value="UniProtKB-UniRule"/>
</dbReference>
<keyword evidence="6" id="KW-0739">Sodium transport</keyword>
<dbReference type="Proteomes" id="UP000180246">
    <property type="component" value="Unassembled WGS sequence"/>
</dbReference>
<evidence type="ECO:0000313" key="8">
    <source>
        <dbReference type="Proteomes" id="UP000180246"/>
    </source>
</evidence>
<feature type="transmembrane region" description="Helical" evidence="6">
    <location>
        <begin position="206"/>
        <end position="239"/>
    </location>
</feature>
<protein>
    <recommendedName>
        <fullName evidence="6">Na(+)/H(+) antiporter NhaA</fullName>
    </recommendedName>
    <alternativeName>
        <fullName evidence="6">Sodium/proton antiporter NhaA</fullName>
    </alternativeName>
</protein>
<keyword evidence="6" id="KW-0813">Transport</keyword>
<comment type="caution">
    <text evidence="7">The sequence shown here is derived from an EMBL/GenBank/DDBJ whole genome shotgun (WGS) entry which is preliminary data.</text>
</comment>
<comment type="catalytic activity">
    <reaction evidence="6">
        <text>Na(+)(in) + 2 H(+)(out) = Na(+)(out) + 2 H(+)(in)</text>
        <dbReference type="Rhea" id="RHEA:29251"/>
        <dbReference type="ChEBI" id="CHEBI:15378"/>
        <dbReference type="ChEBI" id="CHEBI:29101"/>
    </reaction>
</comment>
<dbReference type="PANTHER" id="PTHR30341:SF0">
    <property type="entry name" value="NA(+)_H(+) ANTIPORTER NHAA"/>
    <property type="match status" value="1"/>
</dbReference>
<keyword evidence="4 6" id="KW-1133">Transmembrane helix</keyword>
<name>A0A1S2N741_9BURK</name>
<feature type="transmembrane region" description="Helical" evidence="6">
    <location>
        <begin position="153"/>
        <end position="172"/>
    </location>
</feature>
<keyword evidence="5 6" id="KW-0472">Membrane</keyword>
<feature type="transmembrane region" description="Helical" evidence="6">
    <location>
        <begin position="59"/>
        <end position="77"/>
    </location>
</feature>
<keyword evidence="6" id="KW-0915">Sodium</keyword>